<feature type="coiled-coil region" evidence="1">
    <location>
        <begin position="150"/>
        <end position="177"/>
    </location>
</feature>
<dbReference type="AlphaFoldDB" id="A0A074Z7W6"/>
<feature type="non-terminal residue" evidence="2">
    <location>
        <position position="570"/>
    </location>
</feature>
<accession>A0A074Z7W6</accession>
<dbReference type="KEGG" id="ovi:T265_14670"/>
<reference evidence="2 3" key="1">
    <citation type="submission" date="2013-11" db="EMBL/GenBank/DDBJ databases">
        <title>Opisthorchis viverrini - life in the bile duct.</title>
        <authorList>
            <person name="Young N.D."/>
            <person name="Nagarajan N."/>
            <person name="Lin S.J."/>
            <person name="Korhonen P.K."/>
            <person name="Jex A.R."/>
            <person name="Hall R.S."/>
            <person name="Safavi-Hemami H."/>
            <person name="Kaewkong W."/>
            <person name="Bertrand D."/>
            <person name="Gao S."/>
            <person name="Seet Q."/>
            <person name="Wongkham S."/>
            <person name="Teh B.T."/>
            <person name="Wongkham C."/>
            <person name="Intapan P.M."/>
            <person name="Maleewong W."/>
            <person name="Yang X."/>
            <person name="Hu M."/>
            <person name="Wang Z."/>
            <person name="Hofmann A."/>
            <person name="Sternberg P.W."/>
            <person name="Tan P."/>
            <person name="Wang J."/>
            <person name="Gasser R.B."/>
        </authorList>
    </citation>
    <scope>NUCLEOTIDE SEQUENCE [LARGE SCALE GENOMIC DNA]</scope>
</reference>
<evidence type="ECO:0000313" key="2">
    <source>
        <dbReference type="EMBL" id="KER23296.1"/>
    </source>
</evidence>
<gene>
    <name evidence="2" type="ORF">T265_14670</name>
</gene>
<protein>
    <submittedName>
        <fullName evidence="2">Uncharacterized protein</fullName>
    </submittedName>
</protein>
<dbReference type="OrthoDB" id="6282232at2759"/>
<keyword evidence="1" id="KW-0175">Coiled coil</keyword>
<organism evidence="2 3">
    <name type="scientific">Opisthorchis viverrini</name>
    <name type="common">Southeast Asian liver fluke</name>
    <dbReference type="NCBI Taxonomy" id="6198"/>
    <lineage>
        <taxon>Eukaryota</taxon>
        <taxon>Metazoa</taxon>
        <taxon>Spiralia</taxon>
        <taxon>Lophotrochozoa</taxon>
        <taxon>Platyhelminthes</taxon>
        <taxon>Trematoda</taxon>
        <taxon>Digenea</taxon>
        <taxon>Opisthorchiida</taxon>
        <taxon>Opisthorchiata</taxon>
        <taxon>Opisthorchiidae</taxon>
        <taxon>Opisthorchis</taxon>
    </lineage>
</organism>
<dbReference type="CTD" id="20328836"/>
<dbReference type="EMBL" id="KL596855">
    <property type="protein sequence ID" value="KER23296.1"/>
    <property type="molecule type" value="Genomic_DNA"/>
</dbReference>
<sequence length="570" mass="65408">VPKWKDNVLLQQFFKHLNPTWLVSSGTADFSRANNEFSLRQKPHAFQTIAVHCTVKKKHKPQAQSPGFYLFYLNPNWTAFEKYTHLRINLVFMRDSTESLFYDIPQLNTPKSPILYGILALQNPSLYSRSARTVSLGLRIQQRAFLQLVNRTAFEELEKLRAGFSELQNELRRTTTQLYLLRKQLWNDERSLMQPTTSFARLRAQSPSFRQPYDLLEPRMHCFREIHPFANQFAECAAHRTPHDSVGTIFEISQCIFMKETTHKVAENSSTAHDRGPSWGLSGRGSPRVSFMKIHCDISNIRAERNAQCLTSSLQHIRSLVNTSSSFYEDLCALSLAEQLYTGNILHCNSSLEDDFRTNTTEEDIRRKTILVGQMSRGFSVDNHYGKTRADMVEQYAETSKSNLLELQLINLFFATSISGSQLKDVLRKYLRPLSAKRMQLKPRIEGPQSRENVLERQEIGPSDWFGKSHSPDLCDGRSQMGLEEKFHDWLVEIGKQIAASLQRLELFVDSMNAIVSSNRPIIEAFQFSQGNISRIHPTGLVSFTIQLEADSNFLMTHQVTSLDTVLNPF</sequence>
<name>A0A074Z7W6_OPIVI</name>
<dbReference type="RefSeq" id="XP_009172961.1">
    <property type="nucleotide sequence ID" value="XM_009174697.1"/>
</dbReference>
<keyword evidence="3" id="KW-1185">Reference proteome</keyword>
<evidence type="ECO:0000256" key="1">
    <source>
        <dbReference type="SAM" id="Coils"/>
    </source>
</evidence>
<proteinExistence type="predicted"/>
<dbReference type="GeneID" id="20328836"/>
<dbReference type="Proteomes" id="UP000054324">
    <property type="component" value="Unassembled WGS sequence"/>
</dbReference>
<evidence type="ECO:0000313" key="3">
    <source>
        <dbReference type="Proteomes" id="UP000054324"/>
    </source>
</evidence>
<feature type="non-terminal residue" evidence="2">
    <location>
        <position position="1"/>
    </location>
</feature>